<dbReference type="PANTHER" id="PTHR28659:SF1">
    <property type="entry name" value="RETICULOPHAGY REGULATOR 3"/>
    <property type="match status" value="1"/>
</dbReference>
<name>A0A493U1X2_ANAPP</name>
<accession>A0A493U1X2</accession>
<evidence type="ECO:0000256" key="8">
    <source>
        <dbReference type="ARBA" id="ARBA00023136"/>
    </source>
</evidence>
<comment type="subcellular location">
    <subcellularLocation>
        <location evidence="1">Endoplasmic reticulum membrane</location>
        <topology evidence="1">Multi-pass membrane protein</topology>
    </subcellularLocation>
</comment>
<dbReference type="Proteomes" id="UP000016666">
    <property type="component" value="Unassembled WGS sequence"/>
</dbReference>
<dbReference type="Ensembl" id="ENSAPLT00000039876.1">
    <property type="protein sequence ID" value="ENSAPLP00000032118.1"/>
    <property type="gene ID" value="ENSAPLG00000021426.1"/>
</dbReference>
<evidence type="ECO:0000256" key="4">
    <source>
        <dbReference type="ARBA" id="ARBA00022692"/>
    </source>
</evidence>
<dbReference type="GO" id="GO:0061709">
    <property type="term" value="P:reticulophagy"/>
    <property type="evidence" value="ECO:0007669"/>
    <property type="project" value="InterPro"/>
</dbReference>
<dbReference type="GO" id="GO:0005789">
    <property type="term" value="C:endoplasmic reticulum membrane"/>
    <property type="evidence" value="ECO:0007669"/>
    <property type="project" value="UniProtKB-SubCell"/>
</dbReference>
<keyword evidence="7" id="KW-0072">Autophagy</keyword>
<dbReference type="Pfam" id="PF24456">
    <property type="entry name" value="RHD_RETREG1-3"/>
    <property type="match status" value="1"/>
</dbReference>
<protein>
    <recommendedName>
        <fullName evidence="10">RETREG1-3/ARL6IP-like N-terminal reticulon-homology domain-containing protein</fullName>
    </recommendedName>
</protein>
<keyword evidence="4 9" id="KW-0812">Transmembrane</keyword>
<evidence type="ECO:0000256" key="7">
    <source>
        <dbReference type="ARBA" id="ARBA00023006"/>
    </source>
</evidence>
<dbReference type="InterPro" id="IPR057282">
    <property type="entry name" value="RETREG1-3-like_RHD"/>
</dbReference>
<evidence type="ECO:0000256" key="2">
    <source>
        <dbReference type="ARBA" id="ARBA00006299"/>
    </source>
</evidence>
<keyword evidence="12" id="KW-1185">Reference proteome</keyword>
<keyword evidence="3" id="KW-0597">Phosphoprotein</keyword>
<evidence type="ECO:0000313" key="12">
    <source>
        <dbReference type="Proteomes" id="UP000016666"/>
    </source>
</evidence>
<reference evidence="11" key="2">
    <citation type="submission" date="2025-08" db="UniProtKB">
        <authorList>
            <consortium name="Ensembl"/>
        </authorList>
    </citation>
    <scope>IDENTIFICATION</scope>
</reference>
<evidence type="ECO:0000313" key="11">
    <source>
        <dbReference type="Ensembl" id="ENSAPLP00000032118.1"/>
    </source>
</evidence>
<keyword evidence="6 9" id="KW-1133">Transmembrane helix</keyword>
<keyword evidence="8 9" id="KW-0472">Membrane</keyword>
<sequence>LCPSQRVPLITAPNQAAGTELVGEQQGKGRRFCSPLGGLCLLLSASGRSCWLFICLFLPHRFFALTSLRLVFLVAFTLIVVVCIDKWKNKIWPEIGAGDMYTLGCSGCPNFVTIWLKDG</sequence>
<dbReference type="InterPro" id="IPR043384">
    <property type="entry name" value="RETREG1/3"/>
</dbReference>
<evidence type="ECO:0000256" key="9">
    <source>
        <dbReference type="SAM" id="Phobius"/>
    </source>
</evidence>
<organism evidence="11 12">
    <name type="scientific">Anas platyrhynchos platyrhynchos</name>
    <name type="common">Northern mallard</name>
    <dbReference type="NCBI Taxonomy" id="8840"/>
    <lineage>
        <taxon>Eukaryota</taxon>
        <taxon>Metazoa</taxon>
        <taxon>Chordata</taxon>
        <taxon>Craniata</taxon>
        <taxon>Vertebrata</taxon>
        <taxon>Euteleostomi</taxon>
        <taxon>Archelosauria</taxon>
        <taxon>Archosauria</taxon>
        <taxon>Dinosauria</taxon>
        <taxon>Saurischia</taxon>
        <taxon>Theropoda</taxon>
        <taxon>Coelurosauria</taxon>
        <taxon>Aves</taxon>
        <taxon>Neognathae</taxon>
        <taxon>Galloanserae</taxon>
        <taxon>Anseriformes</taxon>
        <taxon>Anatidae</taxon>
        <taxon>Anatinae</taxon>
        <taxon>Anas</taxon>
    </lineage>
</organism>
<dbReference type="PANTHER" id="PTHR28659">
    <property type="entry name" value="RETICULON-LIKE PROTEIN"/>
    <property type="match status" value="1"/>
</dbReference>
<feature type="transmembrane region" description="Helical" evidence="9">
    <location>
        <begin position="65"/>
        <end position="84"/>
    </location>
</feature>
<feature type="domain" description="RETREG1-3/ARL6IP-like N-terminal reticulon-homology" evidence="10">
    <location>
        <begin position="47"/>
        <end position="97"/>
    </location>
</feature>
<reference evidence="11" key="3">
    <citation type="submission" date="2025-09" db="UniProtKB">
        <authorList>
            <consortium name="Ensembl"/>
        </authorList>
    </citation>
    <scope>IDENTIFICATION</scope>
</reference>
<keyword evidence="5" id="KW-0256">Endoplasmic reticulum</keyword>
<evidence type="ECO:0000256" key="6">
    <source>
        <dbReference type="ARBA" id="ARBA00022989"/>
    </source>
</evidence>
<evidence type="ECO:0000256" key="3">
    <source>
        <dbReference type="ARBA" id="ARBA00022553"/>
    </source>
</evidence>
<evidence type="ECO:0000259" key="10">
    <source>
        <dbReference type="Pfam" id="PF24456"/>
    </source>
</evidence>
<comment type="similarity">
    <text evidence="2">Belongs to the RETREG family.</text>
</comment>
<reference evidence="12" key="1">
    <citation type="submission" date="2017-10" db="EMBL/GenBank/DDBJ databases">
        <title>A new Pekin duck reference genome.</title>
        <authorList>
            <person name="Hou Z.-C."/>
            <person name="Zhou Z.-K."/>
            <person name="Zhu F."/>
            <person name="Hou S.-S."/>
        </authorList>
    </citation>
    <scope>NUCLEOTIDE SEQUENCE [LARGE SCALE GENOMIC DNA]</scope>
</reference>
<dbReference type="AlphaFoldDB" id="A0A493U1X2"/>
<dbReference type="STRING" id="8840.ENSAPLP00000032118"/>
<evidence type="ECO:0000256" key="1">
    <source>
        <dbReference type="ARBA" id="ARBA00004477"/>
    </source>
</evidence>
<proteinExistence type="inferred from homology"/>
<evidence type="ECO:0000256" key="5">
    <source>
        <dbReference type="ARBA" id="ARBA00022824"/>
    </source>
</evidence>